<organism evidence="5 6">
    <name type="scientific">Kalanchoe fedtschenkoi</name>
    <name type="common">Lavender scallops</name>
    <name type="synonym">South American air plant</name>
    <dbReference type="NCBI Taxonomy" id="63787"/>
    <lineage>
        <taxon>Eukaryota</taxon>
        <taxon>Viridiplantae</taxon>
        <taxon>Streptophyta</taxon>
        <taxon>Embryophyta</taxon>
        <taxon>Tracheophyta</taxon>
        <taxon>Spermatophyta</taxon>
        <taxon>Magnoliopsida</taxon>
        <taxon>eudicotyledons</taxon>
        <taxon>Gunneridae</taxon>
        <taxon>Pentapetalae</taxon>
        <taxon>Saxifragales</taxon>
        <taxon>Crassulaceae</taxon>
        <taxon>Kalanchoe</taxon>
    </lineage>
</organism>
<dbReference type="CDD" id="cd04301">
    <property type="entry name" value="NAT_SF"/>
    <property type="match status" value="1"/>
</dbReference>
<name>A0A7N0V6N3_KALFE</name>
<proteinExistence type="predicted"/>
<keyword evidence="1" id="KW-0808">Transferase</keyword>
<dbReference type="InterPro" id="IPR016181">
    <property type="entry name" value="Acyl_CoA_acyltransferase"/>
</dbReference>
<sequence>MSAAAPTLSLTPTPPSPVNIWPSDQPAPKAFTRIRLATLADVPVIHKLIFQMAAYYKLTHLFSATEESLASTLFNSPPFQSFTVFLLEVSPHDFAPPTPNPGVDVHYPPVVKPVDLGAPVTDMDQDSFKSAGNEWDVVVAGFVIFFPNYSTFLSKPGFLVEDLFVREGYRRNGFGKMLLSAVAAQAVKMGYGRVELVVLDWNENAFKFYKKMGMEVLPQWKICRLAGDALRAYGGSNW</sequence>
<keyword evidence="2" id="KW-0012">Acyltransferase</keyword>
<keyword evidence="6" id="KW-1185">Reference proteome</keyword>
<evidence type="ECO:0000256" key="2">
    <source>
        <dbReference type="ARBA" id="ARBA00023315"/>
    </source>
</evidence>
<dbReference type="Proteomes" id="UP000594263">
    <property type="component" value="Unplaced"/>
</dbReference>
<accession>A0A7N0V6N3</accession>
<dbReference type="AlphaFoldDB" id="A0A7N0V6N3"/>
<dbReference type="PANTHER" id="PTHR10545">
    <property type="entry name" value="DIAMINE N-ACETYLTRANSFERASE"/>
    <property type="match status" value="1"/>
</dbReference>
<dbReference type="InterPro" id="IPR051016">
    <property type="entry name" value="Diverse_Substrate_AcTransf"/>
</dbReference>
<feature type="compositionally biased region" description="Low complexity" evidence="3">
    <location>
        <begin position="1"/>
        <end position="11"/>
    </location>
</feature>
<dbReference type="PROSITE" id="PS51186">
    <property type="entry name" value="GNAT"/>
    <property type="match status" value="1"/>
</dbReference>
<protein>
    <recommendedName>
        <fullName evidence="4">N-acetyltransferase domain-containing protein</fullName>
    </recommendedName>
</protein>
<dbReference type="FunFam" id="3.40.630.30:FF:000099">
    <property type="entry name" value="probable acetyltransferase NATA1-like"/>
    <property type="match status" value="1"/>
</dbReference>
<evidence type="ECO:0000313" key="6">
    <source>
        <dbReference type="Proteomes" id="UP000594263"/>
    </source>
</evidence>
<evidence type="ECO:0000259" key="4">
    <source>
        <dbReference type="PROSITE" id="PS51186"/>
    </source>
</evidence>
<dbReference type="EnsemblPlants" id="Kaladp0101s0019.1.v1.1">
    <property type="protein sequence ID" value="Kaladp0101s0019.1.v1.1.CDS.1"/>
    <property type="gene ID" value="Kaladp0101s0019.v1.1"/>
</dbReference>
<reference evidence="5" key="1">
    <citation type="submission" date="2021-01" db="UniProtKB">
        <authorList>
            <consortium name="EnsemblPlants"/>
        </authorList>
    </citation>
    <scope>IDENTIFICATION</scope>
</reference>
<dbReference type="Pfam" id="PF00583">
    <property type="entry name" value="Acetyltransf_1"/>
    <property type="match status" value="1"/>
</dbReference>
<evidence type="ECO:0000313" key="5">
    <source>
        <dbReference type="EnsemblPlants" id="Kaladp0101s0019.1.v1.1.CDS.1"/>
    </source>
</evidence>
<dbReference type="PANTHER" id="PTHR10545:SF29">
    <property type="entry name" value="GH14572P-RELATED"/>
    <property type="match status" value="1"/>
</dbReference>
<feature type="domain" description="N-acetyltransferase" evidence="4">
    <location>
        <begin position="84"/>
        <end position="233"/>
    </location>
</feature>
<dbReference type="OMA" id="LAIKMRC"/>
<evidence type="ECO:0000256" key="1">
    <source>
        <dbReference type="ARBA" id="ARBA00022679"/>
    </source>
</evidence>
<dbReference type="Gene3D" id="3.40.630.30">
    <property type="match status" value="1"/>
</dbReference>
<feature type="region of interest" description="Disordered" evidence="3">
    <location>
        <begin position="1"/>
        <end position="21"/>
    </location>
</feature>
<dbReference type="InterPro" id="IPR000182">
    <property type="entry name" value="GNAT_dom"/>
</dbReference>
<dbReference type="SUPFAM" id="SSF55729">
    <property type="entry name" value="Acyl-CoA N-acyltransferases (Nat)"/>
    <property type="match status" value="1"/>
</dbReference>
<dbReference type="Gramene" id="Kaladp0101s0019.1.v1.1">
    <property type="protein sequence ID" value="Kaladp0101s0019.1.v1.1.CDS.1"/>
    <property type="gene ID" value="Kaladp0101s0019.v1.1"/>
</dbReference>
<evidence type="ECO:0000256" key="3">
    <source>
        <dbReference type="SAM" id="MobiDB-lite"/>
    </source>
</evidence>
<dbReference type="GO" id="GO:0008080">
    <property type="term" value="F:N-acetyltransferase activity"/>
    <property type="evidence" value="ECO:0007669"/>
    <property type="project" value="TreeGrafter"/>
</dbReference>